<keyword evidence="2" id="KW-1185">Reference proteome</keyword>
<dbReference type="EMBL" id="JAYRBN010000027">
    <property type="protein sequence ID" value="KAL2749297.1"/>
    <property type="molecule type" value="Genomic_DNA"/>
</dbReference>
<keyword evidence="1" id="KW-0675">Receptor</keyword>
<dbReference type="Proteomes" id="UP001607303">
    <property type="component" value="Unassembled WGS sequence"/>
</dbReference>
<name>A0ABD2CW50_VESMC</name>
<gene>
    <name evidence="1" type="ORF">V1477_002237</name>
</gene>
<evidence type="ECO:0000313" key="1">
    <source>
        <dbReference type="EMBL" id="KAL2749297.1"/>
    </source>
</evidence>
<accession>A0ABD2CW50</accession>
<proteinExistence type="predicted"/>
<protein>
    <submittedName>
        <fullName evidence="1">Glutamate receptor</fullName>
    </submittedName>
</protein>
<evidence type="ECO:0000313" key="2">
    <source>
        <dbReference type="Proteomes" id="UP001607303"/>
    </source>
</evidence>
<comment type="caution">
    <text evidence="1">The sequence shown here is derived from an EMBL/GenBank/DDBJ whole genome shotgun (WGS) entry which is preliminary data.</text>
</comment>
<organism evidence="1 2">
    <name type="scientific">Vespula maculifrons</name>
    <name type="common">Eastern yellow jacket</name>
    <name type="synonym">Wasp</name>
    <dbReference type="NCBI Taxonomy" id="7453"/>
    <lineage>
        <taxon>Eukaryota</taxon>
        <taxon>Metazoa</taxon>
        <taxon>Ecdysozoa</taxon>
        <taxon>Arthropoda</taxon>
        <taxon>Hexapoda</taxon>
        <taxon>Insecta</taxon>
        <taxon>Pterygota</taxon>
        <taxon>Neoptera</taxon>
        <taxon>Endopterygota</taxon>
        <taxon>Hymenoptera</taxon>
        <taxon>Apocrita</taxon>
        <taxon>Aculeata</taxon>
        <taxon>Vespoidea</taxon>
        <taxon>Vespidae</taxon>
        <taxon>Vespinae</taxon>
        <taxon>Vespula</taxon>
    </lineage>
</organism>
<sequence length="112" mass="13268">MDYSYICKNRNLAIYLLDQDYIVNLKVSCNVVRIATRDAATFSLILSKRIPFISIINFHKNTIIHNGNFHLLYLQKFRSRLQKFLKNGIMHRIKDSTFKKKSFNITNINWSP</sequence>
<reference evidence="1 2" key="1">
    <citation type="journal article" date="2024" name="Ann. Entomol. Soc. Am.">
        <title>Genomic analyses of the southern and eastern yellowjacket wasps (Hymenoptera: Vespidae) reveal evolutionary signatures of social life.</title>
        <authorList>
            <person name="Catto M.A."/>
            <person name="Caine P.B."/>
            <person name="Orr S.E."/>
            <person name="Hunt B.G."/>
            <person name="Goodisman M.A.D."/>
        </authorList>
    </citation>
    <scope>NUCLEOTIDE SEQUENCE [LARGE SCALE GENOMIC DNA]</scope>
    <source>
        <strain evidence="1">232</strain>
        <tissue evidence="1">Head and thorax</tissue>
    </source>
</reference>
<dbReference type="AlphaFoldDB" id="A0ABD2CW50"/>